<dbReference type="GeneID" id="92942911"/>
<dbReference type="EMBL" id="CP040626">
    <property type="protein sequence ID" value="QMW89773.1"/>
    <property type="molecule type" value="Genomic_DNA"/>
</dbReference>
<dbReference type="Pfam" id="PF13151">
    <property type="entry name" value="DUF3990"/>
    <property type="match status" value="1"/>
</dbReference>
<dbReference type="Proteomes" id="UP000515243">
    <property type="component" value="Chromosome 1"/>
</dbReference>
<gene>
    <name evidence="1" type="ORF">FF104_02100</name>
</gene>
<evidence type="ECO:0000313" key="2">
    <source>
        <dbReference type="Proteomes" id="UP000515243"/>
    </source>
</evidence>
<dbReference type="InterPro" id="IPR025051">
    <property type="entry name" value="DUF3990"/>
</dbReference>
<name>A0AAP9UD17_CLOBU</name>
<protein>
    <submittedName>
        <fullName evidence="1">DUF3990 domain-containing protein</fullName>
    </submittedName>
</protein>
<evidence type="ECO:0000313" key="1">
    <source>
        <dbReference type="EMBL" id="QMW89773.1"/>
    </source>
</evidence>
<organism evidence="1 2">
    <name type="scientific">Clostridium butyricum</name>
    <dbReference type="NCBI Taxonomy" id="1492"/>
    <lineage>
        <taxon>Bacteria</taxon>
        <taxon>Bacillati</taxon>
        <taxon>Bacillota</taxon>
        <taxon>Clostridia</taxon>
        <taxon>Eubacteriales</taxon>
        <taxon>Clostridiaceae</taxon>
        <taxon>Clostridium</taxon>
    </lineage>
</organism>
<dbReference type="RefSeq" id="WP_035761367.1">
    <property type="nucleotide sequence ID" value="NZ_AP019716.1"/>
</dbReference>
<reference evidence="1 2" key="1">
    <citation type="submission" date="2019-05" db="EMBL/GenBank/DDBJ databases">
        <authorList>
            <person name="Schori C."/>
            <person name="Ahrens C."/>
        </authorList>
    </citation>
    <scope>NUCLEOTIDE SEQUENCE [LARGE SCALE GENOMIC DNA]</scope>
    <source>
        <strain evidence="1 2">DSM 10702</strain>
    </source>
</reference>
<proteinExistence type="predicted"/>
<dbReference type="AlphaFoldDB" id="A0AAP9UD17"/>
<sequence>MLNEKNINSKNLILYHGSNIEVINPKIIPGKFTKDFGYGFYCTIKEQQAIRWSLRTGKGVVSIYNYNYSKNLNIKIFNDMTEEWLDFIVNCRNGKEHKYDIVEGPMADDQIYNYITQFIQGIINREQFWIMIKFNYPTHQICFCTERSLDTLVYKGCDYYDE</sequence>
<accession>A0AAP9UD17</accession>